<dbReference type="AlphaFoldDB" id="A0A317G6M1"/>
<dbReference type="RefSeq" id="WP_110073258.1">
    <property type="nucleotide sequence ID" value="NZ_CM009896.1"/>
</dbReference>
<evidence type="ECO:0000313" key="3">
    <source>
        <dbReference type="EMBL" id="PWT27952.1"/>
    </source>
</evidence>
<feature type="transmembrane region" description="Helical" evidence="2">
    <location>
        <begin position="102"/>
        <end position="120"/>
    </location>
</feature>
<feature type="transmembrane region" description="Helical" evidence="2">
    <location>
        <begin position="184"/>
        <end position="202"/>
    </location>
</feature>
<proteinExistence type="predicted"/>
<dbReference type="EMBL" id="NXNG01000001">
    <property type="protein sequence ID" value="PWT27952.1"/>
    <property type="molecule type" value="Genomic_DNA"/>
</dbReference>
<feature type="transmembrane region" description="Helical" evidence="2">
    <location>
        <begin position="225"/>
        <end position="249"/>
    </location>
</feature>
<sequence length="287" mass="32528">MFFYIFMLVLIFCFIYKSVSQRENLPAKLKEINDAIDYKIKKYFPKKKVTRGNTSFSSYFVLLMSNILLVSDALMAFSFISLIAVILSGFRGNPNLNFDTINTIKFIVFLLIVLFCVYVIHSEAIGSFDFAYSSFYSTQNKKSLQMADTLLTSHIKFTTFSSTIIAIGTALLSISCFRPIAECIITYFVNTLMKLPVFGSLFDTEKAADILQSFAEADLVTNETILILFGGIFLGIVFGIYVLINNFVFARDYKLKLIKDNLDTISEEEKQEKDESKNVQAKIANIS</sequence>
<gene>
    <name evidence="3" type="ORF">CPT75_12985</name>
</gene>
<evidence type="ECO:0000256" key="1">
    <source>
        <dbReference type="SAM" id="Coils"/>
    </source>
</evidence>
<protein>
    <submittedName>
        <fullName evidence="3">Uncharacterized protein</fullName>
    </submittedName>
</protein>
<keyword evidence="4" id="KW-1185">Reference proteome</keyword>
<feature type="transmembrane region" description="Helical" evidence="2">
    <location>
        <begin position="157"/>
        <end position="177"/>
    </location>
</feature>
<comment type="caution">
    <text evidence="3">The sequence shown here is derived from an EMBL/GenBank/DDBJ whole genome shotgun (WGS) entry which is preliminary data.</text>
</comment>
<reference evidence="3 4" key="1">
    <citation type="submission" date="2017-09" db="EMBL/GenBank/DDBJ databases">
        <title>High-quality draft genome sequence of Butyrivibrio fibrisolvens INBov1, isolated from cow rumen.</title>
        <authorList>
            <person name="Rodriguez Hernaez J."/>
            <person name="Rivarola M."/>
            <person name="Paniego N."/>
            <person name="Cravero S."/>
            <person name="Ceron Cucchi M."/>
            <person name="Martinez M.C."/>
        </authorList>
    </citation>
    <scope>NUCLEOTIDE SEQUENCE [LARGE SCALE GENOMIC DNA]</scope>
    <source>
        <strain evidence="3 4">INBov1</strain>
    </source>
</reference>
<feature type="coiled-coil region" evidence="1">
    <location>
        <begin position="255"/>
        <end position="282"/>
    </location>
</feature>
<keyword evidence="1" id="KW-0175">Coiled coil</keyword>
<keyword evidence="2" id="KW-0472">Membrane</keyword>
<dbReference type="Proteomes" id="UP000245488">
    <property type="component" value="Chromosome"/>
</dbReference>
<evidence type="ECO:0000256" key="2">
    <source>
        <dbReference type="SAM" id="Phobius"/>
    </source>
</evidence>
<keyword evidence="2" id="KW-1133">Transmembrane helix</keyword>
<feature type="transmembrane region" description="Helical" evidence="2">
    <location>
        <begin position="59"/>
        <end position="90"/>
    </location>
</feature>
<keyword evidence="2" id="KW-0812">Transmembrane</keyword>
<evidence type="ECO:0000313" key="4">
    <source>
        <dbReference type="Proteomes" id="UP000245488"/>
    </source>
</evidence>
<name>A0A317G6M1_BUTFI</name>
<organism evidence="3 4">
    <name type="scientific">Butyrivibrio fibrisolvens</name>
    <dbReference type="NCBI Taxonomy" id="831"/>
    <lineage>
        <taxon>Bacteria</taxon>
        <taxon>Bacillati</taxon>
        <taxon>Bacillota</taxon>
        <taxon>Clostridia</taxon>
        <taxon>Lachnospirales</taxon>
        <taxon>Lachnospiraceae</taxon>
        <taxon>Butyrivibrio</taxon>
    </lineage>
</organism>
<accession>A0A317G6M1</accession>